<dbReference type="PANTHER" id="PTHR31639">
    <property type="entry name" value="F-BOX PROTEIN-LIKE"/>
    <property type="match status" value="1"/>
</dbReference>
<evidence type="ECO:0000259" key="1">
    <source>
        <dbReference type="PROSITE" id="PS50181"/>
    </source>
</evidence>
<dbReference type="EMBL" id="CP133617">
    <property type="protein sequence ID" value="WMV32486.1"/>
    <property type="molecule type" value="Genomic_DNA"/>
</dbReference>
<proteinExistence type="predicted"/>
<accession>A0AAF0R5Y5</accession>
<sequence length="425" mass="49520">MMDPKQSCPDVLSKVPNNVIDEILMRLPFRDAVCTSILSKEWRKHWCRLPQLTLDSDLWKPKKDIQYLTGDKRATKDLTSNFTMTIHNIITCHSGPVTKFTLCIQYWESYPPIDNLLYFLSRNRIQHLVLRLPRQFKLPPSFFTCLNLRHLFLQNCLLLPPPDFKGFDRLISLELHEVTISSKLLESLISNCLLLEQLVLKISDTLSDIIEINAPMLRSCDFTGDMETICFKCVPRLAKLSLRYYRKDWKEFDVANFLTSNFFESCSDLEYLHLDYGVIAKGQEIPKKLPFDLMCVKHLCMCIYLDRDEILCPLSLIRSFPFLQYLEIQMEHNFKKNMPALECLELEAFPYVIFKHLREVKLIEANVSIREMQLIKLLLAMSPALVRMVISPHRFLGKSAIVKTLAKLAEFECASPKAEIFLKQV</sequence>
<dbReference type="InterPro" id="IPR001810">
    <property type="entry name" value="F-box_dom"/>
</dbReference>
<reference evidence="2" key="1">
    <citation type="submission" date="2023-08" db="EMBL/GenBank/DDBJ databases">
        <title>A de novo genome assembly of Solanum verrucosum Schlechtendal, a Mexican diploid species geographically isolated from the other diploid A-genome species in potato relatives.</title>
        <authorList>
            <person name="Hosaka K."/>
        </authorList>
    </citation>
    <scope>NUCLEOTIDE SEQUENCE</scope>
    <source>
        <tissue evidence="2">Young leaves</tissue>
    </source>
</reference>
<name>A0AAF0R5Y5_SOLVR</name>
<dbReference type="Pfam" id="PF00646">
    <property type="entry name" value="F-box"/>
    <property type="match status" value="1"/>
</dbReference>
<protein>
    <recommendedName>
        <fullName evidence="1">F-box domain-containing protein</fullName>
    </recommendedName>
</protein>
<dbReference type="Proteomes" id="UP001234989">
    <property type="component" value="Chromosome 6"/>
</dbReference>
<dbReference type="SUPFAM" id="SSF52058">
    <property type="entry name" value="L domain-like"/>
    <property type="match status" value="1"/>
</dbReference>
<dbReference type="InterPro" id="IPR032675">
    <property type="entry name" value="LRR_dom_sf"/>
</dbReference>
<keyword evidence="3" id="KW-1185">Reference proteome</keyword>
<dbReference type="InterPro" id="IPR036047">
    <property type="entry name" value="F-box-like_dom_sf"/>
</dbReference>
<dbReference type="AlphaFoldDB" id="A0AAF0R5Y5"/>
<dbReference type="Pfam" id="PF24758">
    <property type="entry name" value="LRR_At5g56370"/>
    <property type="match status" value="1"/>
</dbReference>
<evidence type="ECO:0000313" key="3">
    <source>
        <dbReference type="Proteomes" id="UP001234989"/>
    </source>
</evidence>
<dbReference type="Gene3D" id="3.80.10.10">
    <property type="entry name" value="Ribonuclease Inhibitor"/>
    <property type="match status" value="1"/>
</dbReference>
<dbReference type="PANTHER" id="PTHR31639:SF325">
    <property type="entry name" value="F-BOX DOMAIN-CONTAINING PROTEIN"/>
    <property type="match status" value="1"/>
</dbReference>
<dbReference type="SUPFAM" id="SSF81383">
    <property type="entry name" value="F-box domain"/>
    <property type="match status" value="1"/>
</dbReference>
<evidence type="ECO:0000313" key="2">
    <source>
        <dbReference type="EMBL" id="WMV32486.1"/>
    </source>
</evidence>
<dbReference type="PROSITE" id="PS50181">
    <property type="entry name" value="FBOX"/>
    <property type="match status" value="1"/>
</dbReference>
<gene>
    <name evidence="2" type="ORF">MTR67_025871</name>
</gene>
<organism evidence="2 3">
    <name type="scientific">Solanum verrucosum</name>
    <dbReference type="NCBI Taxonomy" id="315347"/>
    <lineage>
        <taxon>Eukaryota</taxon>
        <taxon>Viridiplantae</taxon>
        <taxon>Streptophyta</taxon>
        <taxon>Embryophyta</taxon>
        <taxon>Tracheophyta</taxon>
        <taxon>Spermatophyta</taxon>
        <taxon>Magnoliopsida</taxon>
        <taxon>eudicotyledons</taxon>
        <taxon>Gunneridae</taxon>
        <taxon>Pentapetalae</taxon>
        <taxon>asterids</taxon>
        <taxon>lamiids</taxon>
        <taxon>Solanales</taxon>
        <taxon>Solanaceae</taxon>
        <taxon>Solanoideae</taxon>
        <taxon>Solaneae</taxon>
        <taxon>Solanum</taxon>
    </lineage>
</organism>
<feature type="domain" description="F-box" evidence="1">
    <location>
        <begin position="9"/>
        <end position="62"/>
    </location>
</feature>
<dbReference type="InterPro" id="IPR055411">
    <property type="entry name" value="LRR_FXL15/At3g58940/PEG3-like"/>
</dbReference>